<evidence type="ECO:0000259" key="18">
    <source>
        <dbReference type="PROSITE" id="PS50119"/>
    </source>
</evidence>
<dbReference type="SUPFAM" id="SSF57845">
    <property type="entry name" value="B-box zinc-binding domain"/>
    <property type="match status" value="1"/>
</dbReference>
<dbReference type="Gene3D" id="2.60.120.920">
    <property type="match status" value="1"/>
</dbReference>
<comment type="caution">
    <text evidence="20">The sequence shown here is derived from an EMBL/GenBank/DDBJ whole genome shotgun (WGS) entry which is preliminary data.</text>
</comment>
<feature type="domain" description="B30.2/SPRY" evidence="19">
    <location>
        <begin position="230"/>
        <end position="419"/>
    </location>
</feature>
<sequence>MAAPTLQGLCQEALCSFCRQDFKDPVLIIECGHNFCRACLAQCWEGSEGEEVPCPQCQERVRRSLIIPNQQLANIGELIRKRPFPGETREGKGGVCGKHREPLKLFCKDDEAPICVVCDRSKEHRDHDVVPLEEAAQDYKDLIRRHLQLLEGKKAKILTYEAELEEESQELLKQTKSEMGKTKEQFRELISFLNKQRKLLLSQLGEVKKEIVREREEHRAGLSEERSSLEGLIREMEEKCQQPPQRTQNVTLDPETANPDLILSEDLKSVRNEERCQNVPDSLEKFDLCLYVLGREGFTASRHHWEVAVEREEDWAVGVAKKSVRRKGFVRMRTEEGIWAVEKVEGGYRVSDLPNESFLPLSGKLRKIRVSLNYEGGRVAFHDADTGSHIYTFSGASFSEETLLPFFGLWRKASLTVSS</sequence>
<evidence type="ECO:0000256" key="11">
    <source>
        <dbReference type="ARBA" id="ARBA00022771"/>
    </source>
</evidence>
<dbReference type="SMART" id="SM00336">
    <property type="entry name" value="BBOX"/>
    <property type="match status" value="1"/>
</dbReference>
<dbReference type="PRINTS" id="PR01406">
    <property type="entry name" value="BBOXZNFINGER"/>
</dbReference>
<gene>
    <name evidence="20" type="ORF">JRQ81_012375</name>
</gene>
<keyword evidence="21" id="KW-1185">Reference proteome</keyword>
<dbReference type="CDD" id="cd12888">
    <property type="entry name" value="SPRY_PRY_TRIM7_like"/>
    <property type="match status" value="1"/>
</dbReference>
<dbReference type="SUPFAM" id="SSF49899">
    <property type="entry name" value="Concanavalin A-like lectins/glucanases"/>
    <property type="match status" value="1"/>
</dbReference>
<keyword evidence="11 16" id="KW-0863">Zinc-finger</keyword>
<comment type="catalytic activity">
    <reaction evidence="1">
        <text>S-ubiquitinyl-[E2 ubiquitin-conjugating enzyme]-L-cysteine + [acceptor protein]-L-lysine = [E2 ubiquitin-conjugating enzyme]-L-cysteine + N(6)-ubiquitinyl-[acceptor protein]-L-lysine.</text>
        <dbReference type="EC" id="2.3.2.27"/>
    </reaction>
</comment>
<keyword evidence="9" id="KW-0528">Neurotoxin</keyword>
<dbReference type="InterPro" id="IPR003879">
    <property type="entry name" value="Butyrophylin_SPRY"/>
</dbReference>
<name>A0A9Q0X7N3_9SAUR</name>
<comment type="function">
    <text evidence="15">Neurotoxin that produces dose-dependent hypolocomotion and hyperalgesia in mice. May directly act on the central nervous system, as it is 6500-fold more potent when administered intracerebroventricularly than intraperitoneal.</text>
</comment>
<proteinExistence type="inferred from homology"/>
<evidence type="ECO:0000256" key="3">
    <source>
        <dbReference type="ARBA" id="ARBA00004906"/>
    </source>
</evidence>
<dbReference type="PRINTS" id="PR01407">
    <property type="entry name" value="BUTYPHLNCDUF"/>
</dbReference>
<evidence type="ECO:0000256" key="1">
    <source>
        <dbReference type="ARBA" id="ARBA00000900"/>
    </source>
</evidence>
<feature type="domain" description="RING-type" evidence="17">
    <location>
        <begin position="15"/>
        <end position="58"/>
    </location>
</feature>
<dbReference type="PROSITE" id="PS00518">
    <property type="entry name" value="ZF_RING_1"/>
    <property type="match status" value="1"/>
</dbReference>
<evidence type="ECO:0000256" key="16">
    <source>
        <dbReference type="PROSITE-ProRule" id="PRU00024"/>
    </source>
</evidence>
<dbReference type="InterPro" id="IPR001870">
    <property type="entry name" value="B30.2/SPRY"/>
</dbReference>
<evidence type="ECO:0000259" key="19">
    <source>
        <dbReference type="PROSITE" id="PS50188"/>
    </source>
</evidence>
<dbReference type="GO" id="GO:0008270">
    <property type="term" value="F:zinc ion binding"/>
    <property type="evidence" value="ECO:0007669"/>
    <property type="project" value="UniProtKB-KW"/>
</dbReference>
<dbReference type="SUPFAM" id="SSF57850">
    <property type="entry name" value="RING/U-box"/>
    <property type="match status" value="1"/>
</dbReference>
<comment type="pathway">
    <text evidence="3">Protein modification; protein ubiquitination.</text>
</comment>
<organism evidence="20 21">
    <name type="scientific">Phrynocephalus forsythii</name>
    <dbReference type="NCBI Taxonomy" id="171643"/>
    <lineage>
        <taxon>Eukaryota</taxon>
        <taxon>Metazoa</taxon>
        <taxon>Chordata</taxon>
        <taxon>Craniata</taxon>
        <taxon>Vertebrata</taxon>
        <taxon>Euteleostomi</taxon>
        <taxon>Lepidosauria</taxon>
        <taxon>Squamata</taxon>
        <taxon>Bifurcata</taxon>
        <taxon>Unidentata</taxon>
        <taxon>Episquamata</taxon>
        <taxon>Toxicofera</taxon>
        <taxon>Iguania</taxon>
        <taxon>Acrodonta</taxon>
        <taxon>Agamidae</taxon>
        <taxon>Agaminae</taxon>
        <taxon>Phrynocephalus</taxon>
    </lineage>
</organism>
<evidence type="ECO:0000313" key="20">
    <source>
        <dbReference type="EMBL" id="KAJ7303397.1"/>
    </source>
</evidence>
<evidence type="ECO:0000256" key="6">
    <source>
        <dbReference type="ARBA" id="ARBA00012483"/>
    </source>
</evidence>
<evidence type="ECO:0000259" key="17">
    <source>
        <dbReference type="PROSITE" id="PS50089"/>
    </source>
</evidence>
<dbReference type="SMART" id="SM00449">
    <property type="entry name" value="SPRY"/>
    <property type="match status" value="1"/>
</dbReference>
<dbReference type="InterPro" id="IPR006574">
    <property type="entry name" value="PRY"/>
</dbReference>
<dbReference type="PROSITE" id="PS50188">
    <property type="entry name" value="B302_SPRY"/>
    <property type="match status" value="1"/>
</dbReference>
<evidence type="ECO:0000256" key="8">
    <source>
        <dbReference type="ARBA" id="ARBA00022679"/>
    </source>
</evidence>
<dbReference type="InterPro" id="IPR013320">
    <property type="entry name" value="ConA-like_dom_sf"/>
</dbReference>
<dbReference type="GO" id="GO:0005737">
    <property type="term" value="C:cytoplasm"/>
    <property type="evidence" value="ECO:0007669"/>
    <property type="project" value="UniProtKB-SubCell"/>
</dbReference>
<comment type="similarity">
    <text evidence="4">Belongs to the TRIM/RBCC family.</text>
</comment>
<dbReference type="InterPro" id="IPR001841">
    <property type="entry name" value="Znf_RING"/>
</dbReference>
<keyword evidence="14" id="KW-0175">Coiled coil</keyword>
<keyword evidence="9" id="KW-0800">Toxin</keyword>
<dbReference type="InterPro" id="IPR043136">
    <property type="entry name" value="B30.2/SPRY_sf"/>
</dbReference>
<dbReference type="Pfam" id="PF00622">
    <property type="entry name" value="SPRY"/>
    <property type="match status" value="1"/>
</dbReference>
<dbReference type="AlphaFoldDB" id="A0A9Q0X7N3"/>
<dbReference type="InterPro" id="IPR027370">
    <property type="entry name" value="Znf-RING_euk"/>
</dbReference>
<dbReference type="InterPro" id="IPR020457">
    <property type="entry name" value="Znf_B-box_chordata"/>
</dbReference>
<dbReference type="FunFam" id="2.60.120.920:FF:000004">
    <property type="entry name" value="Butyrophilin subfamily 1 member A1"/>
    <property type="match status" value="1"/>
</dbReference>
<dbReference type="SMART" id="SM00589">
    <property type="entry name" value="PRY"/>
    <property type="match status" value="1"/>
</dbReference>
<dbReference type="Gene3D" id="3.30.160.60">
    <property type="entry name" value="Classic Zinc Finger"/>
    <property type="match status" value="1"/>
</dbReference>
<comment type="subcellular location">
    <subcellularLocation>
        <location evidence="2">Cytoplasm</location>
    </subcellularLocation>
</comment>
<dbReference type="PROSITE" id="PS50119">
    <property type="entry name" value="ZF_BBOX"/>
    <property type="match status" value="1"/>
</dbReference>
<protein>
    <recommendedName>
        <fullName evidence="6">RING-type E3 ubiquitin transferase</fullName>
        <ecNumber evidence="6">2.3.2.27</ecNumber>
    </recommendedName>
</protein>
<keyword evidence="13" id="KW-0862">Zinc</keyword>
<evidence type="ECO:0000256" key="13">
    <source>
        <dbReference type="ARBA" id="ARBA00022833"/>
    </source>
</evidence>
<keyword evidence="8" id="KW-0808">Transferase</keyword>
<dbReference type="Pfam" id="PF00643">
    <property type="entry name" value="zf-B_box"/>
    <property type="match status" value="1"/>
</dbReference>
<evidence type="ECO:0000256" key="2">
    <source>
        <dbReference type="ARBA" id="ARBA00004496"/>
    </source>
</evidence>
<dbReference type="InterPro" id="IPR050143">
    <property type="entry name" value="TRIM/RBCC"/>
</dbReference>
<keyword evidence="7" id="KW-0963">Cytoplasm</keyword>
<dbReference type="SMART" id="SM00184">
    <property type="entry name" value="RING"/>
    <property type="match status" value="1"/>
</dbReference>
<dbReference type="EC" id="2.3.2.27" evidence="6"/>
<evidence type="ECO:0000256" key="9">
    <source>
        <dbReference type="ARBA" id="ARBA00022699"/>
    </source>
</evidence>
<evidence type="ECO:0000256" key="5">
    <source>
        <dbReference type="ARBA" id="ARBA00009651"/>
    </source>
</evidence>
<dbReference type="OrthoDB" id="128536at2759"/>
<evidence type="ECO:0000256" key="10">
    <source>
        <dbReference type="ARBA" id="ARBA00022723"/>
    </source>
</evidence>
<dbReference type="InterPro" id="IPR017907">
    <property type="entry name" value="Znf_RING_CS"/>
</dbReference>
<dbReference type="PROSITE" id="PS50089">
    <property type="entry name" value="ZF_RING_2"/>
    <property type="match status" value="1"/>
</dbReference>
<dbReference type="GO" id="GO:0061630">
    <property type="term" value="F:ubiquitin protein ligase activity"/>
    <property type="evidence" value="ECO:0007669"/>
    <property type="project" value="UniProtKB-EC"/>
</dbReference>
<evidence type="ECO:0000256" key="12">
    <source>
        <dbReference type="ARBA" id="ARBA00022786"/>
    </source>
</evidence>
<dbReference type="Pfam" id="PF13765">
    <property type="entry name" value="PRY"/>
    <property type="match status" value="1"/>
</dbReference>
<comment type="similarity">
    <text evidence="5">Belongs to the ohanin/vespryn family.</text>
</comment>
<evidence type="ECO:0000313" key="21">
    <source>
        <dbReference type="Proteomes" id="UP001142489"/>
    </source>
</evidence>
<dbReference type="InterPro" id="IPR003877">
    <property type="entry name" value="SPRY_dom"/>
</dbReference>
<feature type="domain" description="B box-type" evidence="18">
    <location>
        <begin position="91"/>
        <end position="132"/>
    </location>
</feature>
<dbReference type="PANTHER" id="PTHR24103">
    <property type="entry name" value="E3 UBIQUITIN-PROTEIN LIGASE TRIM"/>
    <property type="match status" value="1"/>
</dbReference>
<accession>A0A9Q0X7N3</accession>
<dbReference type="Proteomes" id="UP001142489">
    <property type="component" value="Unassembled WGS sequence"/>
</dbReference>
<evidence type="ECO:0000256" key="15">
    <source>
        <dbReference type="ARBA" id="ARBA00034460"/>
    </source>
</evidence>
<evidence type="ECO:0000256" key="14">
    <source>
        <dbReference type="ARBA" id="ARBA00023054"/>
    </source>
</evidence>
<keyword evidence="10" id="KW-0479">Metal-binding</keyword>
<keyword evidence="12" id="KW-0833">Ubl conjugation pathway</keyword>
<reference evidence="20" key="1">
    <citation type="journal article" date="2023" name="DNA Res.">
        <title>Chromosome-level genome assembly of Phrynocephalus forsythii using third-generation DNA sequencing and Hi-C analysis.</title>
        <authorList>
            <person name="Qi Y."/>
            <person name="Zhao W."/>
            <person name="Zhao Y."/>
            <person name="Niu C."/>
            <person name="Cao S."/>
            <person name="Zhang Y."/>
        </authorList>
    </citation>
    <scope>NUCLEOTIDE SEQUENCE</scope>
    <source>
        <tissue evidence="20">Muscle</tissue>
    </source>
</reference>
<dbReference type="EMBL" id="JAPFRF010000024">
    <property type="protein sequence ID" value="KAJ7303397.1"/>
    <property type="molecule type" value="Genomic_DNA"/>
</dbReference>
<dbReference type="InterPro" id="IPR000315">
    <property type="entry name" value="Znf_B-box"/>
</dbReference>
<evidence type="ECO:0000256" key="4">
    <source>
        <dbReference type="ARBA" id="ARBA00008518"/>
    </source>
</evidence>
<evidence type="ECO:0000256" key="7">
    <source>
        <dbReference type="ARBA" id="ARBA00022490"/>
    </source>
</evidence>
<dbReference type="Gene3D" id="3.30.40.10">
    <property type="entry name" value="Zinc/RING finger domain, C3HC4 (zinc finger)"/>
    <property type="match status" value="1"/>
</dbReference>
<dbReference type="Pfam" id="PF13445">
    <property type="entry name" value="zf-RING_UBOX"/>
    <property type="match status" value="1"/>
</dbReference>
<dbReference type="CDD" id="cd19762">
    <property type="entry name" value="Bbox2_TRIM7-like"/>
    <property type="match status" value="1"/>
</dbReference>
<dbReference type="InterPro" id="IPR013083">
    <property type="entry name" value="Znf_RING/FYVE/PHD"/>
</dbReference>